<gene>
    <name evidence="2" type="ORF">DB30_04480</name>
</gene>
<sequence length="493" mass="51706">MRSLLSLLDGAVRRSASAVTLESGQPVVYTTARGAEAESTVLPPTELFEMIVAAVDDAHQVELAVGNPVEFSIDAGASWTVYAEPGMEGITVRAHRGGVDASPARGGLEIELDDDGEVASAAALPLGLDDPDDADDVPTGNRRRDLSEEALDTPAVDEPGSVDYSISGPLPAEAAFESGTWALAEDDEFGGPALGTDEYGSLGTLGEGVDSRPVRPSPMPEAEEFGARGFAIVPPADGHIGVPADDDDEAAQFDPFPESSPASDVDRRNRLSPTVKAMSASPAPAAPAMNQAEVARDRAEMSAAGGMSVSGTAGTVTRLDHGNAATAAAAARASTRREMTAIRSPEADTLRELPSFGHGEAELNEIVADIGEGTLVYVREPGFIDTLAQAFLSPSITIDDQADPAEVWTRVRGMPAGAILIVRCENPSRLLGWILRRLEEGYRVLVETRARTPEGARRVLLGVSATDRAEQWLDSQLTLTIEPGEQGPKLLAL</sequence>
<feature type="region of interest" description="Disordered" evidence="1">
    <location>
        <begin position="245"/>
        <end position="269"/>
    </location>
</feature>
<dbReference type="AlphaFoldDB" id="A0A0C2CZM7"/>
<evidence type="ECO:0000313" key="3">
    <source>
        <dbReference type="Proteomes" id="UP000031599"/>
    </source>
</evidence>
<dbReference type="Proteomes" id="UP000031599">
    <property type="component" value="Unassembled WGS sequence"/>
</dbReference>
<evidence type="ECO:0000256" key="1">
    <source>
        <dbReference type="SAM" id="MobiDB-lite"/>
    </source>
</evidence>
<proteinExistence type="predicted"/>
<organism evidence="2 3">
    <name type="scientific">Enhygromyxa salina</name>
    <dbReference type="NCBI Taxonomy" id="215803"/>
    <lineage>
        <taxon>Bacteria</taxon>
        <taxon>Pseudomonadati</taxon>
        <taxon>Myxococcota</taxon>
        <taxon>Polyangia</taxon>
        <taxon>Nannocystales</taxon>
        <taxon>Nannocystaceae</taxon>
        <taxon>Enhygromyxa</taxon>
    </lineage>
</organism>
<reference evidence="2 3" key="1">
    <citation type="submission" date="2014-12" db="EMBL/GenBank/DDBJ databases">
        <title>Genome assembly of Enhygromyxa salina DSM 15201.</title>
        <authorList>
            <person name="Sharma G."/>
            <person name="Subramanian S."/>
        </authorList>
    </citation>
    <scope>NUCLEOTIDE SEQUENCE [LARGE SCALE GENOMIC DNA]</scope>
    <source>
        <strain evidence="2 3">DSM 15201</strain>
    </source>
</reference>
<name>A0A0C2CZM7_9BACT</name>
<accession>A0A0C2CZM7</accession>
<comment type="caution">
    <text evidence="2">The sequence shown here is derived from an EMBL/GenBank/DDBJ whole genome shotgun (WGS) entry which is preliminary data.</text>
</comment>
<dbReference type="EMBL" id="JMCC02000038">
    <property type="protein sequence ID" value="KIG16436.1"/>
    <property type="molecule type" value="Genomic_DNA"/>
</dbReference>
<dbReference type="RefSeq" id="WP_052549716.1">
    <property type="nucleotide sequence ID" value="NZ_JMCC02000038.1"/>
</dbReference>
<protein>
    <submittedName>
        <fullName evidence="2">Uncharacterized protein</fullName>
    </submittedName>
</protein>
<evidence type="ECO:0000313" key="2">
    <source>
        <dbReference type="EMBL" id="KIG16436.1"/>
    </source>
</evidence>
<feature type="region of interest" description="Disordered" evidence="1">
    <location>
        <begin position="123"/>
        <end position="161"/>
    </location>
</feature>